<dbReference type="SUPFAM" id="SSF63418">
    <property type="entry name" value="MurE/MurF N-terminal domain"/>
    <property type="match status" value="1"/>
</dbReference>
<comment type="subcellular location">
    <subcellularLocation>
        <location evidence="10">Cytoplasm</location>
    </subcellularLocation>
</comment>
<protein>
    <recommendedName>
        <fullName evidence="10">UDP-N-acetylmuramoyl-tripeptide--D-alanyl-D-alanine ligase</fullName>
        <ecNumber evidence="10">6.3.2.10</ecNumber>
    </recommendedName>
</protein>
<evidence type="ECO:0000256" key="4">
    <source>
        <dbReference type="ARBA" id="ARBA00022741"/>
    </source>
</evidence>
<dbReference type="PANTHER" id="PTHR43024">
    <property type="entry name" value="UDP-N-ACETYLMURAMOYL-TRIPEPTIDE--D-ALANYL-D-ALANINE LIGASE"/>
    <property type="match status" value="1"/>
</dbReference>
<feature type="domain" description="Mur ligase C-terminal" evidence="11">
    <location>
        <begin position="331"/>
        <end position="453"/>
    </location>
</feature>
<gene>
    <name evidence="13" type="ORF">ESB00_13495</name>
</gene>
<dbReference type="UniPathway" id="UPA00219"/>
<evidence type="ECO:0000256" key="3">
    <source>
        <dbReference type="ARBA" id="ARBA00022618"/>
    </source>
</evidence>
<evidence type="ECO:0000256" key="8">
    <source>
        <dbReference type="ARBA" id="ARBA00023306"/>
    </source>
</evidence>
<dbReference type="InterPro" id="IPR051046">
    <property type="entry name" value="MurCDEF_CellWall_CoF430Synth"/>
</dbReference>
<evidence type="ECO:0000256" key="7">
    <source>
        <dbReference type="ARBA" id="ARBA00022984"/>
    </source>
</evidence>
<evidence type="ECO:0000256" key="9">
    <source>
        <dbReference type="ARBA" id="ARBA00023316"/>
    </source>
</evidence>
<dbReference type="NCBIfam" id="TIGR01143">
    <property type="entry name" value="murF"/>
    <property type="match status" value="1"/>
</dbReference>
<comment type="pathway">
    <text evidence="10">Cell wall biogenesis; peptidoglycan biosynthesis.</text>
</comment>
<dbReference type="AlphaFoldDB" id="A0A4Q1CCX8"/>
<comment type="catalytic activity">
    <reaction evidence="10">
        <text>D-alanyl-D-alanine + UDP-N-acetyl-alpha-D-muramoyl-L-alanyl-gamma-D-glutamyl-meso-2,6-diaminopimelate + ATP = UDP-N-acetyl-alpha-D-muramoyl-L-alanyl-gamma-D-glutamyl-meso-2,6-diaminopimeloyl-D-alanyl-D-alanine + ADP + phosphate + H(+)</text>
        <dbReference type="Rhea" id="RHEA:28374"/>
        <dbReference type="ChEBI" id="CHEBI:15378"/>
        <dbReference type="ChEBI" id="CHEBI:30616"/>
        <dbReference type="ChEBI" id="CHEBI:43474"/>
        <dbReference type="ChEBI" id="CHEBI:57822"/>
        <dbReference type="ChEBI" id="CHEBI:61386"/>
        <dbReference type="ChEBI" id="CHEBI:83905"/>
        <dbReference type="ChEBI" id="CHEBI:456216"/>
        <dbReference type="EC" id="6.3.2.10"/>
    </reaction>
</comment>
<dbReference type="InterPro" id="IPR036565">
    <property type="entry name" value="Mur-like_cat_sf"/>
</dbReference>
<reference evidence="13 14" key="1">
    <citation type="submission" date="2019-01" db="EMBL/GenBank/DDBJ databases">
        <title>Lacunisphaera sp. strain TWA-58.</title>
        <authorList>
            <person name="Chen W.-M."/>
        </authorList>
    </citation>
    <scope>NUCLEOTIDE SEQUENCE [LARGE SCALE GENOMIC DNA]</scope>
    <source>
        <strain evidence="13 14">TWA-58</strain>
    </source>
</reference>
<evidence type="ECO:0000256" key="6">
    <source>
        <dbReference type="ARBA" id="ARBA00022960"/>
    </source>
</evidence>
<dbReference type="SUPFAM" id="SSF53623">
    <property type="entry name" value="MurD-like peptide ligases, catalytic domain"/>
    <property type="match status" value="1"/>
</dbReference>
<keyword evidence="9 10" id="KW-0961">Cell wall biogenesis/degradation</keyword>
<evidence type="ECO:0000256" key="2">
    <source>
        <dbReference type="ARBA" id="ARBA00022598"/>
    </source>
</evidence>
<dbReference type="InterPro" id="IPR004101">
    <property type="entry name" value="Mur_ligase_C"/>
</dbReference>
<dbReference type="Gene3D" id="3.40.1390.10">
    <property type="entry name" value="MurE/MurF, N-terminal domain"/>
    <property type="match status" value="1"/>
</dbReference>
<accession>A0A4Q1CCX8</accession>
<dbReference type="GO" id="GO:0008766">
    <property type="term" value="F:UDP-N-acetylmuramoylalanyl-D-glutamyl-2,6-diaminopimelate-D-alanyl-D-alanine ligase activity"/>
    <property type="evidence" value="ECO:0007669"/>
    <property type="project" value="RHEA"/>
</dbReference>
<evidence type="ECO:0000259" key="12">
    <source>
        <dbReference type="Pfam" id="PF08245"/>
    </source>
</evidence>
<evidence type="ECO:0000313" key="14">
    <source>
        <dbReference type="Proteomes" id="UP000290218"/>
    </source>
</evidence>
<dbReference type="SUPFAM" id="SSF53244">
    <property type="entry name" value="MurD-like peptide ligases, peptide-binding domain"/>
    <property type="match status" value="1"/>
</dbReference>
<dbReference type="GO" id="GO:0008360">
    <property type="term" value="P:regulation of cell shape"/>
    <property type="evidence" value="ECO:0007669"/>
    <property type="project" value="UniProtKB-KW"/>
</dbReference>
<keyword evidence="14" id="KW-1185">Reference proteome</keyword>
<dbReference type="Gene3D" id="3.40.1190.10">
    <property type="entry name" value="Mur-like, catalytic domain"/>
    <property type="match status" value="1"/>
</dbReference>
<dbReference type="PANTHER" id="PTHR43024:SF1">
    <property type="entry name" value="UDP-N-ACETYLMURAMOYL-TRIPEPTIDE--D-ALANYL-D-ALANINE LIGASE"/>
    <property type="match status" value="1"/>
</dbReference>
<keyword evidence="8 10" id="KW-0131">Cell cycle</keyword>
<dbReference type="InterPro" id="IPR035911">
    <property type="entry name" value="MurE/MurF_N"/>
</dbReference>
<evidence type="ECO:0000259" key="11">
    <source>
        <dbReference type="Pfam" id="PF02875"/>
    </source>
</evidence>
<evidence type="ECO:0000256" key="10">
    <source>
        <dbReference type="RuleBase" id="RU004136"/>
    </source>
</evidence>
<keyword evidence="5" id="KW-0067">ATP-binding</keyword>
<dbReference type="Proteomes" id="UP000290218">
    <property type="component" value="Unassembled WGS sequence"/>
</dbReference>
<comment type="function">
    <text evidence="10">Involved in cell wall formation. Catalyzes the final step in the synthesis of UDP-N-acetylmuramoyl-pentapeptide, the precursor of murein.</text>
</comment>
<dbReference type="GO" id="GO:0047480">
    <property type="term" value="F:UDP-N-acetylmuramoyl-tripeptide-D-alanyl-D-alanine ligase activity"/>
    <property type="evidence" value="ECO:0007669"/>
    <property type="project" value="UniProtKB-EC"/>
</dbReference>
<dbReference type="GO" id="GO:0071555">
    <property type="term" value="P:cell wall organization"/>
    <property type="evidence" value="ECO:0007669"/>
    <property type="project" value="UniProtKB-KW"/>
</dbReference>
<dbReference type="OrthoDB" id="9801978at2"/>
<comment type="caution">
    <text evidence="13">The sequence shown here is derived from an EMBL/GenBank/DDBJ whole genome shotgun (WGS) entry which is preliminary data.</text>
</comment>
<dbReference type="GO" id="GO:0009252">
    <property type="term" value="P:peptidoglycan biosynthetic process"/>
    <property type="evidence" value="ECO:0007669"/>
    <property type="project" value="UniProtKB-UniPathway"/>
</dbReference>
<keyword evidence="7 10" id="KW-0573">Peptidoglycan synthesis</keyword>
<sequence>MPTFAAEKLATWTGGTWSPFPAAAIRGFNQDTRTLSAGQVFVALKTDKRDGHDFLGEAQGKGAAAALVARTVPGQGIPQLVVKDPLEAFQAIAREHRREFHGPVIGVTGSVGKTSTKDLLAVLLGGAGPVSDRPGQSQTGPTVLATEGNLNNHIGVPLTLTRLEPAIHRAAVVEAGINSPGEMLPLAGMIEPDHAVVTLVGPAHLEKLGSLDGVAAEKVTLLTGVRAGGLQVFPVSCWAHTVFRELANPLVLVPENEGMVRVTGRTVKFNVFHRPERTEVRLDGKRTFILRRVSGGMAQNTALALALASELGVDDATLQARLSTWAPSKWRGELRRSGEATVYCDFYNANPASMTDSVDAFNGMVGEDLPRIYVIGSMEELGADAAEYHRQFGRTLLLQPGDHLYAIGSQAAALREGLLENGNDPAQVEVITTLDPVRARLAGFKGAVFLKGSRRYQLETVLEPSAVTAH</sequence>
<keyword evidence="2 13" id="KW-0436">Ligase</keyword>
<keyword evidence="6 10" id="KW-0133">Cell shape</keyword>
<organism evidence="13 14">
    <name type="scientific">Oleiharenicola lentus</name>
    <dbReference type="NCBI Taxonomy" id="2508720"/>
    <lineage>
        <taxon>Bacteria</taxon>
        <taxon>Pseudomonadati</taxon>
        <taxon>Verrucomicrobiota</taxon>
        <taxon>Opitutia</taxon>
        <taxon>Opitutales</taxon>
        <taxon>Opitutaceae</taxon>
        <taxon>Oleiharenicola</taxon>
    </lineage>
</organism>
<dbReference type="EMBL" id="SDHX01000001">
    <property type="protein sequence ID" value="RXK56836.1"/>
    <property type="molecule type" value="Genomic_DNA"/>
</dbReference>
<keyword evidence="4" id="KW-0547">Nucleotide-binding</keyword>
<name>A0A4Q1CCX8_9BACT</name>
<dbReference type="InterPro" id="IPR013221">
    <property type="entry name" value="Mur_ligase_cen"/>
</dbReference>
<dbReference type="EC" id="6.3.2.10" evidence="10"/>
<dbReference type="Pfam" id="PF02875">
    <property type="entry name" value="Mur_ligase_C"/>
    <property type="match status" value="1"/>
</dbReference>
<dbReference type="InterPro" id="IPR036615">
    <property type="entry name" value="Mur_ligase_C_dom_sf"/>
</dbReference>
<dbReference type="GO" id="GO:0005737">
    <property type="term" value="C:cytoplasm"/>
    <property type="evidence" value="ECO:0007669"/>
    <property type="project" value="UniProtKB-SubCell"/>
</dbReference>
<keyword evidence="1" id="KW-0963">Cytoplasm</keyword>
<evidence type="ECO:0000313" key="13">
    <source>
        <dbReference type="EMBL" id="RXK56836.1"/>
    </source>
</evidence>
<dbReference type="GO" id="GO:0005524">
    <property type="term" value="F:ATP binding"/>
    <property type="evidence" value="ECO:0007669"/>
    <property type="project" value="UniProtKB-KW"/>
</dbReference>
<dbReference type="RefSeq" id="WP_129048201.1">
    <property type="nucleotide sequence ID" value="NZ_SDHX01000001.1"/>
</dbReference>
<evidence type="ECO:0000256" key="1">
    <source>
        <dbReference type="ARBA" id="ARBA00022490"/>
    </source>
</evidence>
<evidence type="ECO:0000256" key="5">
    <source>
        <dbReference type="ARBA" id="ARBA00022840"/>
    </source>
</evidence>
<dbReference type="Gene3D" id="3.90.190.20">
    <property type="entry name" value="Mur ligase, C-terminal domain"/>
    <property type="match status" value="1"/>
</dbReference>
<feature type="domain" description="Mur ligase central" evidence="12">
    <location>
        <begin position="107"/>
        <end position="238"/>
    </location>
</feature>
<dbReference type="InterPro" id="IPR005863">
    <property type="entry name" value="UDP-N-AcMur_synth"/>
</dbReference>
<keyword evidence="3 10" id="KW-0132">Cell division</keyword>
<dbReference type="Pfam" id="PF08245">
    <property type="entry name" value="Mur_ligase_M"/>
    <property type="match status" value="1"/>
</dbReference>
<proteinExistence type="predicted"/>
<dbReference type="GO" id="GO:0051301">
    <property type="term" value="P:cell division"/>
    <property type="evidence" value="ECO:0007669"/>
    <property type="project" value="UniProtKB-KW"/>
</dbReference>